<evidence type="ECO:0000259" key="4">
    <source>
        <dbReference type="PROSITE" id="PS50043"/>
    </source>
</evidence>
<accession>A0A1C2E9K0</accession>
<dbReference type="PROSITE" id="PS50043">
    <property type="entry name" value="HTH_LUXR_2"/>
    <property type="match status" value="1"/>
</dbReference>
<organism evidence="5 6">
    <name type="scientific">Pseudomonas graminis</name>
    <dbReference type="NCBI Taxonomy" id="158627"/>
    <lineage>
        <taxon>Bacteria</taxon>
        <taxon>Pseudomonadati</taxon>
        <taxon>Pseudomonadota</taxon>
        <taxon>Gammaproteobacteria</taxon>
        <taxon>Pseudomonadales</taxon>
        <taxon>Pseudomonadaceae</taxon>
        <taxon>Pseudomonas</taxon>
    </lineage>
</organism>
<dbReference type="SUPFAM" id="SSF46894">
    <property type="entry name" value="C-terminal effector domain of the bipartite response regulators"/>
    <property type="match status" value="1"/>
</dbReference>
<dbReference type="AlphaFoldDB" id="A0A1C2E9K0"/>
<dbReference type="GO" id="GO:0006355">
    <property type="term" value="P:regulation of DNA-templated transcription"/>
    <property type="evidence" value="ECO:0007669"/>
    <property type="project" value="InterPro"/>
</dbReference>
<dbReference type="PRINTS" id="PR00038">
    <property type="entry name" value="HTHLUXR"/>
</dbReference>
<protein>
    <recommendedName>
        <fullName evidence="4">HTH luxR-type domain-containing protein</fullName>
    </recommendedName>
</protein>
<evidence type="ECO:0000256" key="1">
    <source>
        <dbReference type="ARBA" id="ARBA00023015"/>
    </source>
</evidence>
<dbReference type="PANTHER" id="PTHR44688">
    <property type="entry name" value="DNA-BINDING TRANSCRIPTIONAL ACTIVATOR DEVR_DOSR"/>
    <property type="match status" value="1"/>
</dbReference>
<keyword evidence="2" id="KW-0238">DNA-binding</keyword>
<dbReference type="Gene3D" id="1.10.10.10">
    <property type="entry name" value="Winged helix-like DNA-binding domain superfamily/Winged helix DNA-binding domain"/>
    <property type="match status" value="1"/>
</dbReference>
<comment type="caution">
    <text evidence="5">The sequence shown here is derived from an EMBL/GenBank/DDBJ whole genome shotgun (WGS) entry which is preliminary data.</text>
</comment>
<dbReference type="OrthoDB" id="9774661at2"/>
<keyword evidence="1" id="KW-0805">Transcription regulation</keyword>
<proteinExistence type="predicted"/>
<dbReference type="PANTHER" id="PTHR44688:SF16">
    <property type="entry name" value="DNA-BINDING TRANSCRIPTIONAL ACTIVATOR DEVR_DOSR"/>
    <property type="match status" value="1"/>
</dbReference>
<dbReference type="Proteomes" id="UP000095143">
    <property type="component" value="Unassembled WGS sequence"/>
</dbReference>
<dbReference type="EMBL" id="MDEN01000057">
    <property type="protein sequence ID" value="OCX23643.1"/>
    <property type="molecule type" value="Genomic_DNA"/>
</dbReference>
<name>A0A1C2E9K0_9PSED</name>
<dbReference type="SMART" id="SM00421">
    <property type="entry name" value="HTH_LUXR"/>
    <property type="match status" value="1"/>
</dbReference>
<reference evidence="5 6" key="1">
    <citation type="submission" date="2016-08" db="EMBL/GenBank/DDBJ databases">
        <title>Whole genome sequence of Pseudomonas graminis strain UASWS1507, a potential biological control agent for agriculture.</title>
        <authorList>
            <person name="Crovadore J."/>
            <person name="Calmin G."/>
            <person name="Chablais R."/>
            <person name="Cochard B."/>
            <person name="Lefort F."/>
        </authorList>
    </citation>
    <scope>NUCLEOTIDE SEQUENCE [LARGE SCALE GENOMIC DNA]</scope>
    <source>
        <strain evidence="5 6">UASWS1507</strain>
    </source>
</reference>
<evidence type="ECO:0000256" key="3">
    <source>
        <dbReference type="ARBA" id="ARBA00023163"/>
    </source>
</evidence>
<gene>
    <name evidence="5" type="ORF">BBI10_06400</name>
</gene>
<feature type="domain" description="HTH luxR-type" evidence="4">
    <location>
        <begin position="15"/>
        <end position="80"/>
    </location>
</feature>
<dbReference type="GO" id="GO:0003677">
    <property type="term" value="F:DNA binding"/>
    <property type="evidence" value="ECO:0007669"/>
    <property type="project" value="UniProtKB-KW"/>
</dbReference>
<dbReference type="Pfam" id="PF00196">
    <property type="entry name" value="GerE"/>
    <property type="match status" value="1"/>
</dbReference>
<evidence type="ECO:0000313" key="6">
    <source>
        <dbReference type="Proteomes" id="UP000095143"/>
    </source>
</evidence>
<dbReference type="CDD" id="cd06170">
    <property type="entry name" value="LuxR_C_like"/>
    <property type="match status" value="1"/>
</dbReference>
<evidence type="ECO:0000256" key="2">
    <source>
        <dbReference type="ARBA" id="ARBA00023125"/>
    </source>
</evidence>
<dbReference type="InterPro" id="IPR016032">
    <property type="entry name" value="Sig_transdc_resp-reg_C-effctor"/>
</dbReference>
<dbReference type="InterPro" id="IPR000792">
    <property type="entry name" value="Tscrpt_reg_LuxR_C"/>
</dbReference>
<evidence type="ECO:0000313" key="5">
    <source>
        <dbReference type="EMBL" id="OCX23643.1"/>
    </source>
</evidence>
<dbReference type="InterPro" id="IPR036388">
    <property type="entry name" value="WH-like_DNA-bd_sf"/>
</dbReference>
<keyword evidence="3" id="KW-0804">Transcription</keyword>
<dbReference type="RefSeq" id="WP_065987546.1">
    <property type="nucleotide sequence ID" value="NZ_MDEN01000057.1"/>
</dbReference>
<sequence>MDIGKRGDGCTTSAETLTYKGLTIREVEVLKWCATGKTAAEVALILDVTARTVNFHVGKAIQKIGACNKMSAVVQATKDGVI</sequence>